<dbReference type="PANTHER" id="PTHR11717:SF31">
    <property type="entry name" value="LOW MOLECULAR WEIGHT PROTEIN-TYROSINE-PHOSPHATASE ETP-RELATED"/>
    <property type="match status" value="1"/>
</dbReference>
<dbReference type="InterPro" id="IPR050438">
    <property type="entry name" value="LMW_PTPase"/>
</dbReference>
<organism evidence="6 7">
    <name type="scientific">Terrihalobacillus insolitus</name>
    <dbReference type="NCBI Taxonomy" id="2950438"/>
    <lineage>
        <taxon>Bacteria</taxon>
        <taxon>Bacillati</taxon>
        <taxon>Bacillota</taxon>
        <taxon>Bacilli</taxon>
        <taxon>Bacillales</taxon>
        <taxon>Bacillaceae</taxon>
        <taxon>Terrihalobacillus</taxon>
    </lineage>
</organism>
<evidence type="ECO:0000256" key="2">
    <source>
        <dbReference type="ARBA" id="ARBA00022801"/>
    </source>
</evidence>
<evidence type="ECO:0000256" key="4">
    <source>
        <dbReference type="PIRSR" id="PIRSR617867-1"/>
    </source>
</evidence>
<name>A0A9X4AM84_9BACI</name>
<keyword evidence="2" id="KW-0378">Hydrolase</keyword>
<comment type="similarity">
    <text evidence="1">Belongs to the low molecular weight phosphotyrosine protein phosphatase family.</text>
</comment>
<reference evidence="6" key="1">
    <citation type="submission" date="2022-06" db="EMBL/GenBank/DDBJ databases">
        <title>Aquibacillus sp. a new bacterium isolated from soil saline samples.</title>
        <authorList>
            <person name="Galisteo C."/>
            <person name="De La Haba R."/>
            <person name="Sanchez-Porro C."/>
            <person name="Ventosa A."/>
        </authorList>
    </citation>
    <scope>NUCLEOTIDE SEQUENCE</scope>
    <source>
        <strain evidence="6">3ASR75-11</strain>
    </source>
</reference>
<evidence type="ECO:0000259" key="5">
    <source>
        <dbReference type="SMART" id="SM00226"/>
    </source>
</evidence>
<feature type="active site" description="Nucleophile" evidence="4">
    <location>
        <position position="13"/>
    </location>
</feature>
<keyword evidence="7" id="KW-1185">Reference proteome</keyword>
<dbReference type="Proteomes" id="UP001145050">
    <property type="component" value="Unassembled WGS sequence"/>
</dbReference>
<evidence type="ECO:0000313" key="7">
    <source>
        <dbReference type="Proteomes" id="UP001145050"/>
    </source>
</evidence>
<dbReference type="AlphaFoldDB" id="A0A9X4AM84"/>
<keyword evidence="3" id="KW-0904">Protein phosphatase</keyword>
<gene>
    <name evidence="6" type="ORF">NC797_11020</name>
</gene>
<accession>A0A9X4AM84</accession>
<dbReference type="InterPro" id="IPR017867">
    <property type="entry name" value="Tyr_phospatase_low_mol_wt"/>
</dbReference>
<dbReference type="RefSeq" id="WP_272436836.1">
    <property type="nucleotide sequence ID" value="NZ_JAMQKB010000010.1"/>
</dbReference>
<dbReference type="CDD" id="cd16344">
    <property type="entry name" value="LMWPAP"/>
    <property type="match status" value="1"/>
</dbReference>
<comment type="caution">
    <text evidence="6">The sequence shown here is derived from an EMBL/GenBank/DDBJ whole genome shotgun (WGS) entry which is preliminary data.</text>
</comment>
<dbReference type="PRINTS" id="PR00719">
    <property type="entry name" value="LMWPTPASE"/>
</dbReference>
<proteinExistence type="inferred from homology"/>
<sequence>MRILFVCTGNTCRSPMAEALLKQKNDQIKVQSAGIFAGKGQRASQGTIDVLKEKGIPFHHQSQPITRDLLNWADLVLAMTTQHKQTIVMEYPEFYDKIFTLKEYVIDTENETWEQLKKAYTEMEEKRAIFMKDQGNKLNSNKLDHALSIHLKDEISRIQELEARLPNYDVTDPFGGDLETYKKTLDEIDKFIELLTNKLDNSN</sequence>
<dbReference type="PANTHER" id="PTHR11717">
    <property type="entry name" value="LOW MOLECULAR WEIGHT PROTEIN TYROSINE PHOSPHATASE"/>
    <property type="match status" value="1"/>
</dbReference>
<dbReference type="InterPro" id="IPR023485">
    <property type="entry name" value="Ptyr_pPase"/>
</dbReference>
<dbReference type="InterPro" id="IPR036196">
    <property type="entry name" value="Ptyr_pPase_sf"/>
</dbReference>
<evidence type="ECO:0000256" key="1">
    <source>
        <dbReference type="ARBA" id="ARBA00011063"/>
    </source>
</evidence>
<dbReference type="SUPFAM" id="SSF52788">
    <property type="entry name" value="Phosphotyrosine protein phosphatases I"/>
    <property type="match status" value="1"/>
</dbReference>
<dbReference type="Gene3D" id="3.40.50.2300">
    <property type="match status" value="1"/>
</dbReference>
<dbReference type="SMART" id="SM00226">
    <property type="entry name" value="LMWPc"/>
    <property type="match status" value="1"/>
</dbReference>
<feature type="active site" description="Nucleophile" evidence="4">
    <location>
        <position position="7"/>
    </location>
</feature>
<dbReference type="Pfam" id="PF01451">
    <property type="entry name" value="LMWPc"/>
    <property type="match status" value="1"/>
</dbReference>
<feature type="domain" description="Phosphotyrosine protein phosphatase I" evidence="5">
    <location>
        <begin position="1"/>
        <end position="198"/>
    </location>
</feature>
<protein>
    <submittedName>
        <fullName evidence="6">Low molecular weight protein arginine phosphatase</fullName>
    </submittedName>
</protein>
<evidence type="ECO:0000313" key="6">
    <source>
        <dbReference type="EMBL" id="MDC3425036.1"/>
    </source>
</evidence>
<dbReference type="EMBL" id="JAMQKB010000010">
    <property type="protein sequence ID" value="MDC3425036.1"/>
    <property type="molecule type" value="Genomic_DNA"/>
</dbReference>
<evidence type="ECO:0000256" key="3">
    <source>
        <dbReference type="ARBA" id="ARBA00022912"/>
    </source>
</evidence>
<dbReference type="GO" id="GO:0004725">
    <property type="term" value="F:protein tyrosine phosphatase activity"/>
    <property type="evidence" value="ECO:0007669"/>
    <property type="project" value="InterPro"/>
</dbReference>